<gene>
    <name evidence="2" type="ORF">AB6A40_010163</name>
</gene>
<comment type="caution">
    <text evidence="2">The sequence shown here is derived from an EMBL/GenBank/DDBJ whole genome shotgun (WGS) entry which is preliminary data.</text>
</comment>
<organism evidence="2 3">
    <name type="scientific">Gnathostoma spinigerum</name>
    <dbReference type="NCBI Taxonomy" id="75299"/>
    <lineage>
        <taxon>Eukaryota</taxon>
        <taxon>Metazoa</taxon>
        <taxon>Ecdysozoa</taxon>
        <taxon>Nematoda</taxon>
        <taxon>Chromadorea</taxon>
        <taxon>Rhabditida</taxon>
        <taxon>Spirurina</taxon>
        <taxon>Gnathostomatomorpha</taxon>
        <taxon>Gnathostomatoidea</taxon>
        <taxon>Gnathostomatidae</taxon>
        <taxon>Gnathostoma</taxon>
    </lineage>
</organism>
<evidence type="ECO:0000313" key="3">
    <source>
        <dbReference type="Proteomes" id="UP001608902"/>
    </source>
</evidence>
<dbReference type="AlphaFoldDB" id="A0ABD6EZ58"/>
<dbReference type="Pfam" id="PF18150">
    <property type="entry name" value="DUF5600"/>
    <property type="match status" value="1"/>
</dbReference>
<proteinExistence type="predicted"/>
<dbReference type="Gene3D" id="1.10.268.20">
    <property type="match status" value="1"/>
</dbReference>
<evidence type="ECO:0000313" key="2">
    <source>
        <dbReference type="EMBL" id="MFH4983454.1"/>
    </source>
</evidence>
<reference evidence="2 3" key="1">
    <citation type="submission" date="2024-08" db="EMBL/GenBank/DDBJ databases">
        <title>Gnathostoma spinigerum genome.</title>
        <authorList>
            <person name="Gonzalez-Bertolin B."/>
            <person name="Monzon S."/>
            <person name="Zaballos A."/>
            <person name="Jimenez P."/>
            <person name="Dekumyoy P."/>
            <person name="Varona S."/>
            <person name="Cuesta I."/>
            <person name="Sumanam S."/>
            <person name="Adisakwattana P."/>
            <person name="Gasser R.B."/>
            <person name="Hernandez-Gonzalez A."/>
            <person name="Young N.D."/>
            <person name="Perteguer M.J."/>
        </authorList>
    </citation>
    <scope>NUCLEOTIDE SEQUENCE [LARGE SCALE GENOMIC DNA]</scope>
    <source>
        <strain evidence="2">AL3</strain>
        <tissue evidence="2">Liver</tissue>
    </source>
</reference>
<accession>A0ABD6EZ58</accession>
<dbReference type="InterPro" id="IPR040990">
    <property type="entry name" value="DUF5600"/>
</dbReference>
<name>A0ABD6EZ58_9BILA</name>
<keyword evidence="3" id="KW-1185">Reference proteome</keyword>
<dbReference type="EMBL" id="JBGFUD010012327">
    <property type="protein sequence ID" value="MFH4983454.1"/>
    <property type="molecule type" value="Genomic_DNA"/>
</dbReference>
<feature type="domain" description="DUF5600" evidence="1">
    <location>
        <begin position="36"/>
        <end position="104"/>
    </location>
</feature>
<dbReference type="Proteomes" id="UP001608902">
    <property type="component" value="Unassembled WGS sequence"/>
</dbReference>
<evidence type="ECO:0000259" key="1">
    <source>
        <dbReference type="Pfam" id="PF18150"/>
    </source>
</evidence>
<protein>
    <recommendedName>
        <fullName evidence="1">DUF5600 domain-containing protein</fullName>
    </recommendedName>
</protein>
<sequence length="136" mass="15982">MWSLSRILYSPEVPHVYIGSFTEGQESKMWVKSDREIKRVVTENNILRIYHDFKNRLRMAESDLPDIQRFIEKASLSYAKAWHRIDPQLMKQLDDFIEIDVPSMVEACKMKEEHPPNALKELFSKMLIKVSANVKG</sequence>